<dbReference type="InterPro" id="IPR050563">
    <property type="entry name" value="4-hydroxybenzoyl-CoA_TE"/>
</dbReference>
<comment type="similarity">
    <text evidence="1">Belongs to the 4-hydroxybenzoyl-CoA thioesterase family.</text>
</comment>
<gene>
    <name evidence="3" type="ORF">RYX56_17200</name>
</gene>
<evidence type="ECO:0000256" key="2">
    <source>
        <dbReference type="ARBA" id="ARBA00022801"/>
    </source>
</evidence>
<dbReference type="EC" id="3.1.2.-" evidence="3"/>
<dbReference type="Proteomes" id="UP001287282">
    <property type="component" value="Unassembled WGS sequence"/>
</dbReference>
<dbReference type="PANTHER" id="PTHR31793:SF27">
    <property type="entry name" value="NOVEL THIOESTERASE SUPERFAMILY DOMAIN AND SAPOSIN A-TYPE DOMAIN CONTAINING PROTEIN (0610012H03RIK)"/>
    <property type="match status" value="1"/>
</dbReference>
<dbReference type="Pfam" id="PF13279">
    <property type="entry name" value="4HBT_2"/>
    <property type="match status" value="1"/>
</dbReference>
<keyword evidence="2 3" id="KW-0378">Hydrolase</keyword>
<sequence length="131" mass="15453">MYQTTIVPRVSETDGAGHINNTTVPVWLEAGRHELFKLFTPDLSFEHWKMIIVKTTLEYVSQIYYGRDVEVKTWVKRIGNKSLELYEEIHQDGEVCAKNEAVYVNFNLETQQSEEIPDEIKEELKQHFYEK</sequence>
<proteinExistence type="inferred from homology"/>
<dbReference type="SUPFAM" id="SSF54637">
    <property type="entry name" value="Thioesterase/thiol ester dehydrase-isomerase"/>
    <property type="match status" value="1"/>
</dbReference>
<dbReference type="EMBL" id="JAWJBA010000006">
    <property type="protein sequence ID" value="MDV2686108.1"/>
    <property type="molecule type" value="Genomic_DNA"/>
</dbReference>
<evidence type="ECO:0000256" key="1">
    <source>
        <dbReference type="ARBA" id="ARBA00005953"/>
    </source>
</evidence>
<dbReference type="CDD" id="cd00586">
    <property type="entry name" value="4HBT"/>
    <property type="match status" value="1"/>
</dbReference>
<dbReference type="Gene3D" id="3.10.129.10">
    <property type="entry name" value="Hotdog Thioesterase"/>
    <property type="match status" value="1"/>
</dbReference>
<keyword evidence="4" id="KW-1185">Reference proteome</keyword>
<dbReference type="PANTHER" id="PTHR31793">
    <property type="entry name" value="4-HYDROXYBENZOYL-COA THIOESTERASE FAMILY MEMBER"/>
    <property type="match status" value="1"/>
</dbReference>
<comment type="caution">
    <text evidence="3">The sequence shown here is derived from an EMBL/GenBank/DDBJ whole genome shotgun (WGS) entry which is preliminary data.</text>
</comment>
<dbReference type="RefSeq" id="WP_317123275.1">
    <property type="nucleotide sequence ID" value="NZ_JAWJBA010000006.1"/>
</dbReference>
<dbReference type="GO" id="GO:0016787">
    <property type="term" value="F:hydrolase activity"/>
    <property type="evidence" value="ECO:0007669"/>
    <property type="project" value="UniProtKB-KW"/>
</dbReference>
<name>A0ABU3XDZ8_9BACI</name>
<accession>A0ABU3XDZ8</accession>
<evidence type="ECO:0000313" key="4">
    <source>
        <dbReference type="Proteomes" id="UP001287282"/>
    </source>
</evidence>
<evidence type="ECO:0000313" key="3">
    <source>
        <dbReference type="EMBL" id="MDV2686108.1"/>
    </source>
</evidence>
<organism evidence="3 4">
    <name type="scientific">Alkalihalophilus lindianensis</name>
    <dbReference type="NCBI Taxonomy" id="1630542"/>
    <lineage>
        <taxon>Bacteria</taxon>
        <taxon>Bacillati</taxon>
        <taxon>Bacillota</taxon>
        <taxon>Bacilli</taxon>
        <taxon>Bacillales</taxon>
        <taxon>Bacillaceae</taxon>
        <taxon>Alkalihalophilus</taxon>
    </lineage>
</organism>
<dbReference type="InterPro" id="IPR029069">
    <property type="entry name" value="HotDog_dom_sf"/>
</dbReference>
<protein>
    <submittedName>
        <fullName evidence="3">Thioesterase family protein</fullName>
        <ecNumber evidence="3">3.1.2.-</ecNumber>
    </submittedName>
</protein>
<reference evidence="3 4" key="1">
    <citation type="submission" date="2023-10" db="EMBL/GenBank/DDBJ databases">
        <title>Screening of Alkalihalobacillus lindianensis BZ-TG-R113 and Its Alleviation of Salt Stress on Rapeseed Growth.</title>
        <authorList>
            <person name="Zhao B."/>
            <person name="Guo T."/>
        </authorList>
    </citation>
    <scope>NUCLEOTIDE SEQUENCE [LARGE SCALE GENOMIC DNA]</scope>
    <source>
        <strain evidence="3 4">BZ-TG-R113</strain>
    </source>
</reference>